<evidence type="ECO:0000259" key="7">
    <source>
        <dbReference type="Pfam" id="PF10277"/>
    </source>
</evidence>
<protein>
    <submittedName>
        <fullName evidence="8">DNA damage-regulated autophagy modulator protein 1</fullName>
    </submittedName>
</protein>
<evidence type="ECO:0000256" key="2">
    <source>
        <dbReference type="ARBA" id="ARBA00006565"/>
    </source>
</evidence>
<feature type="domain" description="CWH43-like N-terminal" evidence="7">
    <location>
        <begin position="11"/>
        <end position="233"/>
    </location>
</feature>
<evidence type="ECO:0000313" key="9">
    <source>
        <dbReference type="Proteomes" id="UP001152320"/>
    </source>
</evidence>
<dbReference type="PANTHER" id="PTHR21324:SF2">
    <property type="entry name" value="EG:22E5.9 PROTEIN"/>
    <property type="match status" value="1"/>
</dbReference>
<feature type="transmembrane region" description="Helical" evidence="6">
    <location>
        <begin position="215"/>
        <end position="239"/>
    </location>
</feature>
<organism evidence="8 9">
    <name type="scientific">Holothuria leucospilota</name>
    <name type="common">Black long sea cucumber</name>
    <name type="synonym">Mertensiothuria leucospilota</name>
    <dbReference type="NCBI Taxonomy" id="206669"/>
    <lineage>
        <taxon>Eukaryota</taxon>
        <taxon>Metazoa</taxon>
        <taxon>Echinodermata</taxon>
        <taxon>Eleutherozoa</taxon>
        <taxon>Echinozoa</taxon>
        <taxon>Holothuroidea</taxon>
        <taxon>Aspidochirotacea</taxon>
        <taxon>Aspidochirotida</taxon>
        <taxon>Holothuriidae</taxon>
        <taxon>Holothuria</taxon>
    </lineage>
</organism>
<evidence type="ECO:0000256" key="6">
    <source>
        <dbReference type="SAM" id="Phobius"/>
    </source>
</evidence>
<dbReference type="PANTHER" id="PTHR21324">
    <property type="entry name" value="FASTING-INDUCIBLE INTEGRAL MEMBRANE PROTEIN TM6P1-RELATED"/>
    <property type="match status" value="1"/>
</dbReference>
<dbReference type="OrthoDB" id="191706at2759"/>
<feature type="transmembrane region" description="Helical" evidence="6">
    <location>
        <begin position="7"/>
        <end position="32"/>
    </location>
</feature>
<feature type="transmembrane region" description="Helical" evidence="6">
    <location>
        <begin position="123"/>
        <end position="145"/>
    </location>
</feature>
<comment type="caution">
    <text evidence="8">The sequence shown here is derived from an EMBL/GenBank/DDBJ whole genome shotgun (WGS) entry which is preliminary data.</text>
</comment>
<evidence type="ECO:0000256" key="1">
    <source>
        <dbReference type="ARBA" id="ARBA00004127"/>
    </source>
</evidence>
<comment type="similarity">
    <text evidence="2">Belongs to the DRAM/TMEM150 family.</text>
</comment>
<reference evidence="8" key="1">
    <citation type="submission" date="2021-10" db="EMBL/GenBank/DDBJ databases">
        <title>Tropical sea cucumber genome reveals ecological adaptation and Cuvierian tubules defense mechanism.</title>
        <authorList>
            <person name="Chen T."/>
        </authorList>
    </citation>
    <scope>NUCLEOTIDE SEQUENCE</scope>
    <source>
        <strain evidence="8">Nanhai2018</strain>
        <tissue evidence="8">Muscle</tissue>
    </source>
</reference>
<dbReference type="GO" id="GO:0012505">
    <property type="term" value="C:endomembrane system"/>
    <property type="evidence" value="ECO:0007669"/>
    <property type="project" value="UniProtKB-SubCell"/>
</dbReference>
<evidence type="ECO:0000313" key="8">
    <source>
        <dbReference type="EMBL" id="KAJ8024002.1"/>
    </source>
</evidence>
<sequence>MPPTCHGYCLVLVPVLIGVFGPVMLVTCYTIAVLHGDVSKLFPYISDTGGDPPESCIFGQLLNMIAFFVFAGVLLRYKQVSSMILPLSINRVSGLSVLAGCLAALGASLVANFQDTTVVMVHYTGALLLFLFGIIYCLCQTYISYHINVHINRKWICHLRMVLSVIAAVSMITCIIGSNIAEKRWNEHHVSPSIFKWGPKDGGYPAHLVSTFSEWAMSIALIGYFVTFIPDFLNLSVILELQFFQSV</sequence>
<dbReference type="InterPro" id="IPR019402">
    <property type="entry name" value="CWH43_N"/>
</dbReference>
<keyword evidence="9" id="KW-1185">Reference proteome</keyword>
<evidence type="ECO:0000256" key="5">
    <source>
        <dbReference type="ARBA" id="ARBA00023136"/>
    </source>
</evidence>
<proteinExistence type="inferred from homology"/>
<feature type="transmembrane region" description="Helical" evidence="6">
    <location>
        <begin position="157"/>
        <end position="181"/>
    </location>
</feature>
<dbReference type="Pfam" id="PF10277">
    <property type="entry name" value="Frag1"/>
    <property type="match status" value="1"/>
</dbReference>
<name>A0A9Q1BGR4_HOLLE</name>
<evidence type="ECO:0000256" key="3">
    <source>
        <dbReference type="ARBA" id="ARBA00022692"/>
    </source>
</evidence>
<feature type="transmembrane region" description="Helical" evidence="6">
    <location>
        <begin position="57"/>
        <end position="77"/>
    </location>
</feature>
<keyword evidence="3 6" id="KW-0812">Transmembrane</keyword>
<feature type="transmembrane region" description="Helical" evidence="6">
    <location>
        <begin position="89"/>
        <end position="111"/>
    </location>
</feature>
<keyword evidence="4 6" id="KW-1133">Transmembrane helix</keyword>
<gene>
    <name evidence="8" type="ORF">HOLleu_36603</name>
</gene>
<accession>A0A9Q1BGR4</accession>
<evidence type="ECO:0000256" key="4">
    <source>
        <dbReference type="ARBA" id="ARBA00022989"/>
    </source>
</evidence>
<dbReference type="Proteomes" id="UP001152320">
    <property type="component" value="Chromosome 19"/>
</dbReference>
<keyword evidence="5 6" id="KW-0472">Membrane</keyword>
<dbReference type="EMBL" id="JAIZAY010000019">
    <property type="protein sequence ID" value="KAJ8024002.1"/>
    <property type="molecule type" value="Genomic_DNA"/>
</dbReference>
<dbReference type="AlphaFoldDB" id="A0A9Q1BGR4"/>
<comment type="subcellular location">
    <subcellularLocation>
        <location evidence="1">Endomembrane system</location>
        <topology evidence="1">Multi-pass membrane protein</topology>
    </subcellularLocation>
</comment>
<dbReference type="InterPro" id="IPR050911">
    <property type="entry name" value="DRAM/TMEM150_Autophagy_Mod"/>
</dbReference>